<dbReference type="OrthoDB" id="6380629at2759"/>
<organism evidence="5 6">
    <name type="scientific">Litomosoides sigmodontis</name>
    <name type="common">Filarial nematode worm</name>
    <dbReference type="NCBI Taxonomy" id="42156"/>
    <lineage>
        <taxon>Eukaryota</taxon>
        <taxon>Metazoa</taxon>
        <taxon>Ecdysozoa</taxon>
        <taxon>Nematoda</taxon>
        <taxon>Chromadorea</taxon>
        <taxon>Rhabditida</taxon>
        <taxon>Spirurina</taxon>
        <taxon>Spiruromorpha</taxon>
        <taxon>Filarioidea</taxon>
        <taxon>Onchocercidae</taxon>
        <taxon>Litomosoides</taxon>
    </lineage>
</organism>
<evidence type="ECO:0000256" key="2">
    <source>
        <dbReference type="SAM" id="MobiDB-lite"/>
    </source>
</evidence>
<name>A0A3P6TPA1_LITSI</name>
<dbReference type="AlphaFoldDB" id="A0A3P6TPA1"/>
<feature type="region of interest" description="Disordered" evidence="2">
    <location>
        <begin position="177"/>
        <end position="208"/>
    </location>
</feature>
<dbReference type="STRING" id="42156.A0A3P6TPA1"/>
<dbReference type="SMART" id="SM01088">
    <property type="entry name" value="Col_cuticle_N"/>
    <property type="match status" value="1"/>
</dbReference>
<feature type="region of interest" description="Disordered" evidence="2">
    <location>
        <begin position="229"/>
        <end position="394"/>
    </location>
</feature>
<dbReference type="OMA" id="TGKAGPQ"/>
<dbReference type="Pfam" id="PF01391">
    <property type="entry name" value="Collagen"/>
    <property type="match status" value="2"/>
</dbReference>
<feature type="compositionally biased region" description="Low complexity" evidence="2">
    <location>
        <begin position="232"/>
        <end position="249"/>
    </location>
</feature>
<dbReference type="InterPro" id="IPR008160">
    <property type="entry name" value="Collagen"/>
</dbReference>
<keyword evidence="3" id="KW-1133">Transmembrane helix</keyword>
<feature type="compositionally biased region" description="Polar residues" evidence="2">
    <location>
        <begin position="81"/>
        <end position="90"/>
    </location>
</feature>
<evidence type="ECO:0000256" key="3">
    <source>
        <dbReference type="SAM" id="Phobius"/>
    </source>
</evidence>
<feature type="compositionally biased region" description="Pro residues" evidence="2">
    <location>
        <begin position="318"/>
        <end position="335"/>
    </location>
</feature>
<feature type="region of interest" description="Disordered" evidence="2">
    <location>
        <begin position="68"/>
        <end position="93"/>
    </location>
</feature>
<dbReference type="PANTHER" id="PTHR24637:SF282">
    <property type="entry name" value="CUTICLE COLLAGEN SQT-1"/>
    <property type="match status" value="1"/>
</dbReference>
<evidence type="ECO:0000256" key="1">
    <source>
        <dbReference type="ARBA" id="ARBA00022737"/>
    </source>
</evidence>
<protein>
    <recommendedName>
        <fullName evidence="4">Nematode cuticle collagen N-terminal domain-containing protein</fullName>
    </recommendedName>
</protein>
<dbReference type="Proteomes" id="UP000277928">
    <property type="component" value="Unassembled WGS sequence"/>
</dbReference>
<evidence type="ECO:0000313" key="6">
    <source>
        <dbReference type="Proteomes" id="UP000277928"/>
    </source>
</evidence>
<feature type="compositionally biased region" description="Basic and acidic residues" evidence="2">
    <location>
        <begin position="341"/>
        <end position="350"/>
    </location>
</feature>
<feature type="domain" description="Nematode cuticle collagen N-terminal" evidence="4">
    <location>
        <begin position="6"/>
        <end position="58"/>
    </location>
</feature>
<dbReference type="PANTHER" id="PTHR24637">
    <property type="entry name" value="COLLAGEN"/>
    <property type="match status" value="1"/>
</dbReference>
<evidence type="ECO:0000313" key="5">
    <source>
        <dbReference type="EMBL" id="VDK80960.1"/>
    </source>
</evidence>
<dbReference type="GO" id="GO:0042302">
    <property type="term" value="F:structural constituent of cuticle"/>
    <property type="evidence" value="ECO:0007669"/>
    <property type="project" value="InterPro"/>
</dbReference>
<dbReference type="Pfam" id="PF01484">
    <property type="entry name" value="Col_cuticle_N"/>
    <property type="match status" value="1"/>
</dbReference>
<keyword evidence="3" id="KW-0472">Membrane</keyword>
<keyword evidence="6" id="KW-1185">Reference proteome</keyword>
<reference evidence="5 6" key="1">
    <citation type="submission" date="2018-08" db="EMBL/GenBank/DDBJ databases">
        <authorList>
            <person name="Laetsch R D."/>
            <person name="Stevens L."/>
            <person name="Kumar S."/>
            <person name="Blaxter L. M."/>
        </authorList>
    </citation>
    <scope>NUCLEOTIDE SEQUENCE [LARGE SCALE GENOMIC DNA]</scope>
</reference>
<dbReference type="PROSITE" id="PS51257">
    <property type="entry name" value="PROKAR_LIPOPROTEIN"/>
    <property type="match status" value="1"/>
</dbReference>
<dbReference type="EMBL" id="UYRX01000363">
    <property type="protein sequence ID" value="VDK80960.1"/>
    <property type="molecule type" value="Genomic_DNA"/>
</dbReference>
<keyword evidence="3" id="KW-0812">Transmembrane</keyword>
<evidence type="ECO:0000259" key="4">
    <source>
        <dbReference type="SMART" id="SM01088"/>
    </source>
</evidence>
<feature type="compositionally biased region" description="Polar residues" evidence="2">
    <location>
        <begin position="372"/>
        <end position="394"/>
    </location>
</feature>
<proteinExistence type="predicted"/>
<dbReference type="InterPro" id="IPR002486">
    <property type="entry name" value="Col_cuticle_N"/>
</dbReference>
<keyword evidence="1" id="KW-0677">Repeat</keyword>
<feature type="region of interest" description="Disordered" evidence="2">
    <location>
        <begin position="121"/>
        <end position="159"/>
    </location>
</feature>
<sequence length="394" mass="40678">MFRMHLVTFTASALSAFVLVACLIAMIYIKKDVQDAYRSLDTEMHHFKVITHDLWKDLIILGRNQPKLRQRRHDGKDSHTTHQSTVNSLSIVPPISENHDGSVTFASSIIESGGLLASTKLKSSDGGNKGSDRSKLLVGSLFPSTDDKQRTKGFPPSGPQLADICKCAKENSCPAGLPGSKGPPGHAGSNGIPGADGRPGKNAENMPSLHNEAPCYHCPRGLPGIPGAVGKPGLRGIAGARGRSGIPGRNGQPGPPGESGPAGPSGKDGDMGLPGSKGSDMHHLVGRPGSKGLTGPQGPAGPPGDKGAEGQTGKAGPQGPPGNSGPPGPPGPQGPMGPEGEEGRPGKDAEYCPCPLRRSGAMHHRGKEYKATATSYNSYGSNHAISDNSPYKKL</sequence>
<gene>
    <name evidence="5" type="ORF">NLS_LOCUS5112</name>
</gene>
<accession>A0A3P6TPA1</accession>
<feature type="transmembrane region" description="Helical" evidence="3">
    <location>
        <begin position="6"/>
        <end position="29"/>
    </location>
</feature>